<feature type="domain" description="G-patch" evidence="3">
    <location>
        <begin position="604"/>
        <end position="647"/>
    </location>
</feature>
<feature type="compositionally biased region" description="Basic residues" evidence="2">
    <location>
        <begin position="1"/>
        <end position="28"/>
    </location>
</feature>
<protein>
    <recommendedName>
        <fullName evidence="7">Protein SQS1</fullName>
    </recommendedName>
</protein>
<proteinExistence type="predicted"/>
<organism evidence="5 6">
    <name type="scientific">Corynespora cassiicola Philippines</name>
    <dbReference type="NCBI Taxonomy" id="1448308"/>
    <lineage>
        <taxon>Eukaryota</taxon>
        <taxon>Fungi</taxon>
        <taxon>Dikarya</taxon>
        <taxon>Ascomycota</taxon>
        <taxon>Pezizomycotina</taxon>
        <taxon>Dothideomycetes</taxon>
        <taxon>Pleosporomycetidae</taxon>
        <taxon>Pleosporales</taxon>
        <taxon>Corynesporascaceae</taxon>
        <taxon>Corynespora</taxon>
    </lineage>
</organism>
<sequence>MARKKAKAKAQAKAKSTPHRTLSKRHPRAWTQEASTPSLTLADEARWMSNNRSAAFETGKKLRHLKIEFVSAGLLQGTIKENPPQFPPDNMSLPASPLPLTSPSPEPSQSPDNAQAMADMNIRSPSPSSSEDEIVFKGRGNISAASASTEPAVPGNATPPDNSSDATLQLTVASSTDPAQGSHPAETPADVNTDTDSDTDVVVQDRFALRRGGKGAWEGFTTPWESRSKPGVGWLSDDANKNAAMDDYMQNVEDFGLKEEMVATSGFARREMDLDAGSHNDWNSDTPQDLDDSSTSSDGPNVISRSHDRHSVGGSDDDDENDSENDTDTEEELDMDDELVAKILQKQEELGLGSDEVVLYPDDDFFSSSGFERPNKRRQHRSRRVGDVFPSASAMADAIEMDPYHGFDIMDTDRPSLRRVKKGRHGQPPPELDDFDLNEQLKASWEADRAKKRLKKAEREELRKQGLLGRKGKAPDLRIKYRDGVNLVEAVEDIRDFLMSEMQTLSLPPMEAHRRATIHQFVSKLGLNSKSRGDGANRFTVLSKTLRTVRYDEDAFDALVDQKKFKFRMRAVAAPQKQKAPKVQPKFAYKDGDTVGASAPELGPENKGRAMLEKMGWAKGMALGALDNKGILQPITHTVKMTKAGLR</sequence>
<dbReference type="InterPro" id="IPR036867">
    <property type="entry name" value="R3H_dom_sf"/>
</dbReference>
<dbReference type="SMART" id="SM00393">
    <property type="entry name" value="R3H"/>
    <property type="match status" value="1"/>
</dbReference>
<dbReference type="PROSITE" id="PS50174">
    <property type="entry name" value="G_PATCH"/>
    <property type="match status" value="1"/>
</dbReference>
<gene>
    <name evidence="5" type="ORF">BS50DRAFT_560809</name>
</gene>
<dbReference type="InterPro" id="IPR000467">
    <property type="entry name" value="G_patch_dom"/>
</dbReference>
<dbReference type="SMART" id="SM00443">
    <property type="entry name" value="G_patch"/>
    <property type="match status" value="1"/>
</dbReference>
<evidence type="ECO:0000313" key="5">
    <source>
        <dbReference type="EMBL" id="PSN62913.1"/>
    </source>
</evidence>
<feature type="compositionally biased region" description="Pro residues" evidence="2">
    <location>
        <begin position="96"/>
        <end position="108"/>
    </location>
</feature>
<dbReference type="Gene3D" id="3.30.1370.50">
    <property type="entry name" value="R3H-like domain"/>
    <property type="match status" value="1"/>
</dbReference>
<feature type="compositionally biased region" description="Polar residues" evidence="2">
    <location>
        <begin position="159"/>
        <end position="179"/>
    </location>
</feature>
<feature type="coiled-coil region" evidence="1">
    <location>
        <begin position="440"/>
        <end position="467"/>
    </location>
</feature>
<evidence type="ECO:0000259" key="3">
    <source>
        <dbReference type="PROSITE" id="PS50174"/>
    </source>
</evidence>
<feature type="region of interest" description="Disordered" evidence="2">
    <location>
        <begin position="275"/>
        <end position="336"/>
    </location>
</feature>
<dbReference type="EMBL" id="KZ678141">
    <property type="protein sequence ID" value="PSN62913.1"/>
    <property type="molecule type" value="Genomic_DNA"/>
</dbReference>
<dbReference type="STRING" id="1448308.A0A2T2NBW1"/>
<dbReference type="Pfam" id="PF01585">
    <property type="entry name" value="G-patch"/>
    <property type="match status" value="1"/>
</dbReference>
<dbReference type="AlphaFoldDB" id="A0A2T2NBW1"/>
<keyword evidence="1" id="KW-0175">Coiled coil</keyword>
<dbReference type="Proteomes" id="UP000240883">
    <property type="component" value="Unassembled WGS sequence"/>
</dbReference>
<dbReference type="InterPro" id="IPR001374">
    <property type="entry name" value="R3H_dom"/>
</dbReference>
<feature type="compositionally biased region" description="Acidic residues" evidence="2">
    <location>
        <begin position="315"/>
        <end position="336"/>
    </location>
</feature>
<evidence type="ECO:0000259" key="4">
    <source>
        <dbReference type="PROSITE" id="PS51061"/>
    </source>
</evidence>
<dbReference type="PROSITE" id="PS51061">
    <property type="entry name" value="R3H"/>
    <property type="match status" value="1"/>
</dbReference>
<feature type="region of interest" description="Disordered" evidence="2">
    <location>
        <begin position="78"/>
        <end position="200"/>
    </location>
</feature>
<dbReference type="Pfam" id="PF01424">
    <property type="entry name" value="R3H"/>
    <property type="match status" value="1"/>
</dbReference>
<feature type="compositionally biased region" description="Polar residues" evidence="2">
    <location>
        <begin position="280"/>
        <end position="299"/>
    </location>
</feature>
<reference evidence="5 6" key="1">
    <citation type="journal article" date="2018" name="Front. Microbiol.">
        <title>Genome-Wide Analysis of Corynespora cassiicola Leaf Fall Disease Putative Effectors.</title>
        <authorList>
            <person name="Lopez D."/>
            <person name="Ribeiro S."/>
            <person name="Label P."/>
            <person name="Fumanal B."/>
            <person name="Venisse J.S."/>
            <person name="Kohler A."/>
            <person name="de Oliveira R.R."/>
            <person name="Labutti K."/>
            <person name="Lipzen A."/>
            <person name="Lail K."/>
            <person name="Bauer D."/>
            <person name="Ohm R.A."/>
            <person name="Barry K.W."/>
            <person name="Spatafora J."/>
            <person name="Grigoriev I.V."/>
            <person name="Martin F.M."/>
            <person name="Pujade-Renaud V."/>
        </authorList>
    </citation>
    <scope>NUCLEOTIDE SEQUENCE [LARGE SCALE GENOMIC DNA]</scope>
    <source>
        <strain evidence="5 6">Philippines</strain>
    </source>
</reference>
<keyword evidence="6" id="KW-1185">Reference proteome</keyword>
<evidence type="ECO:0000256" key="2">
    <source>
        <dbReference type="SAM" id="MobiDB-lite"/>
    </source>
</evidence>
<dbReference type="GO" id="GO:0003676">
    <property type="term" value="F:nucleic acid binding"/>
    <property type="evidence" value="ECO:0007669"/>
    <property type="project" value="UniProtKB-UniRule"/>
</dbReference>
<accession>A0A2T2NBW1</accession>
<feature type="region of interest" description="Disordered" evidence="2">
    <location>
        <begin position="212"/>
        <end position="235"/>
    </location>
</feature>
<dbReference type="OrthoDB" id="21470at2759"/>
<evidence type="ECO:0000256" key="1">
    <source>
        <dbReference type="SAM" id="Coils"/>
    </source>
</evidence>
<dbReference type="PANTHER" id="PTHR14195">
    <property type="entry name" value="G PATCH DOMAIN CONTAINING PROTEIN 2"/>
    <property type="match status" value="1"/>
</dbReference>
<name>A0A2T2NBW1_CORCC</name>
<feature type="region of interest" description="Disordered" evidence="2">
    <location>
        <begin position="1"/>
        <end position="37"/>
    </location>
</feature>
<dbReference type="SUPFAM" id="SSF82708">
    <property type="entry name" value="R3H domain"/>
    <property type="match status" value="1"/>
</dbReference>
<evidence type="ECO:0008006" key="7">
    <source>
        <dbReference type="Google" id="ProtNLM"/>
    </source>
</evidence>
<dbReference type="InterPro" id="IPR051189">
    <property type="entry name" value="Splicing_assoc_domain"/>
</dbReference>
<evidence type="ECO:0000313" key="6">
    <source>
        <dbReference type="Proteomes" id="UP000240883"/>
    </source>
</evidence>
<feature type="domain" description="R3H" evidence="4">
    <location>
        <begin position="481"/>
        <end position="546"/>
    </location>
</feature>